<proteinExistence type="predicted"/>
<reference evidence="2" key="1">
    <citation type="submission" date="2017-02" db="UniProtKB">
        <authorList>
            <consortium name="WormBaseParasite"/>
        </authorList>
    </citation>
    <scope>IDENTIFICATION</scope>
</reference>
<evidence type="ECO:0000313" key="2">
    <source>
        <dbReference type="WBParaSite" id="ALUE_0000982501-mRNA-1"/>
    </source>
</evidence>
<accession>A0A0M3I0V9</accession>
<sequence>MVYFTGKDGAKHKSLLPSCTDIPTTFPDNAKYIAHKLKCSNGSCAALMQSSQRDRRFDQAAAAVLL</sequence>
<keyword evidence="1" id="KW-1185">Reference proteome</keyword>
<dbReference type="Proteomes" id="UP000036681">
    <property type="component" value="Unplaced"/>
</dbReference>
<name>A0A0M3I0V9_ASCLU</name>
<organism evidence="1 2">
    <name type="scientific">Ascaris lumbricoides</name>
    <name type="common">Giant roundworm</name>
    <dbReference type="NCBI Taxonomy" id="6252"/>
    <lineage>
        <taxon>Eukaryota</taxon>
        <taxon>Metazoa</taxon>
        <taxon>Ecdysozoa</taxon>
        <taxon>Nematoda</taxon>
        <taxon>Chromadorea</taxon>
        <taxon>Rhabditida</taxon>
        <taxon>Spirurina</taxon>
        <taxon>Ascaridomorpha</taxon>
        <taxon>Ascaridoidea</taxon>
        <taxon>Ascarididae</taxon>
        <taxon>Ascaris</taxon>
    </lineage>
</organism>
<dbReference type="AlphaFoldDB" id="A0A0M3I0V9"/>
<evidence type="ECO:0000313" key="1">
    <source>
        <dbReference type="Proteomes" id="UP000036681"/>
    </source>
</evidence>
<protein>
    <submittedName>
        <fullName evidence="2">Uncharacterized protein</fullName>
    </submittedName>
</protein>
<dbReference type="WBParaSite" id="ALUE_0000982501-mRNA-1">
    <property type="protein sequence ID" value="ALUE_0000982501-mRNA-1"/>
    <property type="gene ID" value="ALUE_0000982501"/>
</dbReference>